<evidence type="ECO:0000256" key="2">
    <source>
        <dbReference type="PROSITE-ProRule" id="PRU00047"/>
    </source>
</evidence>
<reference evidence="5 6" key="1">
    <citation type="submission" date="2014-04" db="EMBL/GenBank/DDBJ databases">
        <authorList>
            <consortium name="DOE Joint Genome Institute"/>
            <person name="Kuo A."/>
            <person name="Kohler A."/>
            <person name="Costa M.D."/>
            <person name="Nagy L.G."/>
            <person name="Floudas D."/>
            <person name="Copeland A."/>
            <person name="Barry K.W."/>
            <person name="Cichocki N."/>
            <person name="Veneault-Fourrey C."/>
            <person name="LaButti K."/>
            <person name="Lindquist E.A."/>
            <person name="Lipzen A."/>
            <person name="Lundell T."/>
            <person name="Morin E."/>
            <person name="Murat C."/>
            <person name="Sun H."/>
            <person name="Tunlid A."/>
            <person name="Henrissat B."/>
            <person name="Grigoriev I.V."/>
            <person name="Hibbett D.S."/>
            <person name="Martin F."/>
            <person name="Nordberg H.P."/>
            <person name="Cantor M.N."/>
            <person name="Hua S.X."/>
        </authorList>
    </citation>
    <scope>NUCLEOTIDE SEQUENCE [LARGE SCALE GENOMIC DNA]</scope>
    <source>
        <strain evidence="5 6">Marx 270</strain>
    </source>
</reference>
<name>A0A0C3K887_PISTI</name>
<evidence type="ECO:0000256" key="1">
    <source>
        <dbReference type="ARBA" id="ARBA00022664"/>
    </source>
</evidence>
<reference evidence="6" key="2">
    <citation type="submission" date="2015-01" db="EMBL/GenBank/DDBJ databases">
        <title>Evolutionary Origins and Diversification of the Mycorrhizal Mutualists.</title>
        <authorList>
            <consortium name="DOE Joint Genome Institute"/>
            <consortium name="Mycorrhizal Genomics Consortium"/>
            <person name="Kohler A."/>
            <person name="Kuo A."/>
            <person name="Nagy L.G."/>
            <person name="Floudas D."/>
            <person name="Copeland A."/>
            <person name="Barry K.W."/>
            <person name="Cichocki N."/>
            <person name="Veneault-Fourrey C."/>
            <person name="LaButti K."/>
            <person name="Lindquist E.A."/>
            <person name="Lipzen A."/>
            <person name="Lundell T."/>
            <person name="Morin E."/>
            <person name="Murat C."/>
            <person name="Riley R."/>
            <person name="Ohm R."/>
            <person name="Sun H."/>
            <person name="Tunlid A."/>
            <person name="Henrissat B."/>
            <person name="Grigoriev I.V."/>
            <person name="Hibbett D.S."/>
            <person name="Martin F."/>
        </authorList>
    </citation>
    <scope>NUCLEOTIDE SEQUENCE [LARGE SCALE GENOMIC DNA]</scope>
    <source>
        <strain evidence="6">Marx 270</strain>
    </source>
</reference>
<accession>A0A0C3K887</accession>
<dbReference type="InterPro" id="IPR001878">
    <property type="entry name" value="Znf_CCHC"/>
</dbReference>
<feature type="domain" description="CCHC-type" evidence="4">
    <location>
        <begin position="561"/>
        <end position="575"/>
    </location>
</feature>
<dbReference type="OrthoDB" id="1750432at2759"/>
<dbReference type="PROSITE" id="PS50158">
    <property type="entry name" value="ZF_CCHC"/>
    <property type="match status" value="1"/>
</dbReference>
<feature type="compositionally biased region" description="Basic and acidic residues" evidence="3">
    <location>
        <begin position="49"/>
        <end position="60"/>
    </location>
</feature>
<keyword evidence="2" id="KW-0479">Metal-binding</keyword>
<dbReference type="SMART" id="SM00343">
    <property type="entry name" value="ZnF_C2HC"/>
    <property type="match status" value="1"/>
</dbReference>
<dbReference type="GO" id="GO:0003676">
    <property type="term" value="F:nucleic acid binding"/>
    <property type="evidence" value="ECO:0007669"/>
    <property type="project" value="InterPro"/>
</dbReference>
<feature type="region of interest" description="Disordered" evidence="3">
    <location>
        <begin position="514"/>
        <end position="552"/>
    </location>
</feature>
<dbReference type="AlphaFoldDB" id="A0A0C3K887"/>
<dbReference type="Gene3D" id="2.40.70.10">
    <property type="entry name" value="Acid Proteases"/>
    <property type="match status" value="1"/>
</dbReference>
<feature type="compositionally biased region" description="Basic residues" evidence="3">
    <location>
        <begin position="207"/>
        <end position="220"/>
    </location>
</feature>
<feature type="compositionally biased region" description="Basic and acidic residues" evidence="3">
    <location>
        <begin position="221"/>
        <end position="230"/>
    </location>
</feature>
<dbReference type="InParanoid" id="A0A0C3K887"/>
<keyword evidence="2" id="KW-0863">Zinc-finger</keyword>
<keyword evidence="1" id="KW-0507">mRNA processing</keyword>
<dbReference type="InterPro" id="IPR032567">
    <property type="entry name" value="RTL1-rel"/>
</dbReference>
<dbReference type="InterPro" id="IPR036875">
    <property type="entry name" value="Znf_CCHC_sf"/>
</dbReference>
<dbReference type="GO" id="GO:0006397">
    <property type="term" value="P:mRNA processing"/>
    <property type="evidence" value="ECO:0007669"/>
    <property type="project" value="UniProtKB-KW"/>
</dbReference>
<dbReference type="SUPFAM" id="SSF50630">
    <property type="entry name" value="Acid proteases"/>
    <property type="match status" value="1"/>
</dbReference>
<dbReference type="GO" id="GO:0008270">
    <property type="term" value="F:zinc ion binding"/>
    <property type="evidence" value="ECO:0007669"/>
    <property type="project" value="UniProtKB-KW"/>
</dbReference>
<feature type="compositionally biased region" description="Basic and acidic residues" evidence="3">
    <location>
        <begin position="158"/>
        <end position="175"/>
    </location>
</feature>
<dbReference type="PANTHER" id="PTHR15503:SF22">
    <property type="entry name" value="TRANSPOSON TY3-I GAG POLYPROTEIN"/>
    <property type="match status" value="1"/>
</dbReference>
<feature type="region of interest" description="Disordered" evidence="3">
    <location>
        <begin position="202"/>
        <end position="306"/>
    </location>
</feature>
<dbReference type="PANTHER" id="PTHR15503">
    <property type="entry name" value="LDOC1 RELATED"/>
    <property type="match status" value="1"/>
</dbReference>
<evidence type="ECO:0000313" key="6">
    <source>
        <dbReference type="Proteomes" id="UP000054217"/>
    </source>
</evidence>
<feature type="compositionally biased region" description="Basic and acidic residues" evidence="3">
    <location>
        <begin position="114"/>
        <end position="136"/>
    </location>
</feature>
<sequence>MAQPGAETVEGSPPSKANPVGSQPPNPIKNPADTAQKFVRADTSSEPESYPKDTKGKGIDPKNWGALSLSGDEGNPEAQCAALASWKTIQRMVRSDGDEPGPSATKPTNLTSPTDKDNPKLTKKGTEPKKGKDKSHWKTKVAKAATPSTGVPPNPIREIVERVACRDDKHREQQRTPKAMELVKQINPKSYISLTLKRLEKGDKCSKRCKGKKRQSKKRSHCESDSDTTKDMSNSSSVLDDSSSSSEPSNSEDSGDTCSTSDSSPSDDSSSSLGSDNESSTTSSLTSSSESSSRGMRHGQGRSWRHKWGHRNVKKWSTSQQRMTLKPIPPSKYDGSDDAHSYHCFVTEGTAYVEDGQVALKKHAFMLSHYLTGKAYEFYVHEVSGDPYKWRLSDFFTELFNYCFPINFCLRQREKLQTCYQNSKTVKNYVYELNELWNMIGETDEHAKVHKLWSGLRKELQRDLWREKLNPEISSLKRVIVSVEKRTVASAATSPEGPESSKCEWRCHQRRRRDYEPRKEAAPTDACQSRGKRDGHSEKRKHNTPKLSKDEQERHKAEGLCYICHKPGHFSWNCPTRHTVSSSNKPPGVASFRIDMDFGDIKCQWQLAKSSSDDTEVSLNLIHLRGPAIPNDDDIPDLESVWSDDNNENVGNSVTMDEGDLPEGMRVHVYSRSQFLGHRSAGSTLGQPLEEWAIKRLSGICYPGDDPNSLSTFMDTRFLVYDVGDSLHMIADSERDVLGPTDAITIETSLLRKPSFRLDSWYWFRKGERAGMKKSDIQTKLETYSLQILEGENQGHFTCILKDDLTYEVYDYDTALCFELPTCKLKSEEFDIVRWHAKRLLHACVSLAGSDPTEDDDLGLAHLFQEGDDVSNDGGCELKDISCNMLHLHSTTVKANGRLTLQHNAVIVKDFTRKVPKLLVVVVHINGQPMRALIDTGSLADFMSVTLVEQLNVKRIPLEKPLTIQLAIQGLRSKVNFGTRVQFQYQGIDCEHYFDVMNVQNYDLILGMPFLYQHQVLVGLHSPHVVIGSRIPMEMKGTQVSVLESQATEVYNDSLEKARQYLKELSKPLCSVVGSMALPPFRAINHEIPLIDEKKIYPWRPSKCPEALRPLWTEKKNAYLKTGRWELTAARNTCPMLLIPKPGDPPQLRVVVNLRE</sequence>
<dbReference type="Pfam" id="PF08284">
    <property type="entry name" value="RVP_2"/>
    <property type="match status" value="1"/>
</dbReference>
<evidence type="ECO:0000313" key="5">
    <source>
        <dbReference type="EMBL" id="KIO05777.1"/>
    </source>
</evidence>
<dbReference type="STRING" id="870435.A0A0C3K887"/>
<feature type="region of interest" description="Disordered" evidence="3">
    <location>
        <begin position="1"/>
        <end position="190"/>
    </location>
</feature>
<gene>
    <name evidence="5" type="ORF">M404DRAFT_25068</name>
</gene>
<dbReference type="CDD" id="cd00303">
    <property type="entry name" value="retropepsin_like"/>
    <property type="match status" value="1"/>
</dbReference>
<dbReference type="Proteomes" id="UP000054217">
    <property type="component" value="Unassembled WGS sequence"/>
</dbReference>
<dbReference type="HOGENOM" id="CLU_012455_0_0_1"/>
<protein>
    <recommendedName>
        <fullName evidence="4">CCHC-type domain-containing protein</fullName>
    </recommendedName>
</protein>
<evidence type="ECO:0000256" key="3">
    <source>
        <dbReference type="SAM" id="MobiDB-lite"/>
    </source>
</evidence>
<dbReference type="SUPFAM" id="SSF57756">
    <property type="entry name" value="Retrovirus zinc finger-like domains"/>
    <property type="match status" value="1"/>
</dbReference>
<evidence type="ECO:0000259" key="4">
    <source>
        <dbReference type="PROSITE" id="PS50158"/>
    </source>
</evidence>
<proteinExistence type="predicted"/>
<keyword evidence="2" id="KW-0862">Zinc</keyword>
<dbReference type="Gene3D" id="4.10.60.10">
    <property type="entry name" value="Zinc finger, CCHC-type"/>
    <property type="match status" value="1"/>
</dbReference>
<feature type="compositionally biased region" description="Basic residues" evidence="3">
    <location>
        <begin position="295"/>
        <end position="306"/>
    </location>
</feature>
<feature type="compositionally biased region" description="Low complexity" evidence="3">
    <location>
        <begin position="231"/>
        <end position="293"/>
    </location>
</feature>
<dbReference type="InterPro" id="IPR021109">
    <property type="entry name" value="Peptidase_aspartic_dom_sf"/>
</dbReference>
<dbReference type="EMBL" id="KN831965">
    <property type="protein sequence ID" value="KIO05777.1"/>
    <property type="molecule type" value="Genomic_DNA"/>
</dbReference>
<organism evidence="5 6">
    <name type="scientific">Pisolithus tinctorius Marx 270</name>
    <dbReference type="NCBI Taxonomy" id="870435"/>
    <lineage>
        <taxon>Eukaryota</taxon>
        <taxon>Fungi</taxon>
        <taxon>Dikarya</taxon>
        <taxon>Basidiomycota</taxon>
        <taxon>Agaricomycotina</taxon>
        <taxon>Agaricomycetes</taxon>
        <taxon>Agaricomycetidae</taxon>
        <taxon>Boletales</taxon>
        <taxon>Sclerodermatineae</taxon>
        <taxon>Pisolithaceae</taxon>
        <taxon>Pisolithus</taxon>
    </lineage>
</organism>
<keyword evidence="6" id="KW-1185">Reference proteome</keyword>